<keyword evidence="10" id="KW-0460">Magnesium</keyword>
<dbReference type="AlphaFoldDB" id="A0A0C4E156"/>
<evidence type="ECO:0000259" key="17">
    <source>
        <dbReference type="Pfam" id="PF00689"/>
    </source>
</evidence>
<dbReference type="EMBL" id="GL876970">
    <property type="protein sequence ID" value="KLU87100.1"/>
    <property type="molecule type" value="Genomic_DNA"/>
</dbReference>
<dbReference type="PANTHER" id="PTHR24093">
    <property type="entry name" value="CATION TRANSPORTING ATPASE"/>
    <property type="match status" value="1"/>
</dbReference>
<keyword evidence="8" id="KW-0106">Calcium</keyword>
<evidence type="ECO:0000256" key="16">
    <source>
        <dbReference type="SAM" id="Phobius"/>
    </source>
</evidence>
<evidence type="ECO:0000313" key="20">
    <source>
        <dbReference type="Proteomes" id="UP000011715"/>
    </source>
</evidence>
<evidence type="ECO:0000256" key="6">
    <source>
        <dbReference type="ARBA" id="ARBA00022723"/>
    </source>
</evidence>
<keyword evidence="4" id="KW-0109">Calcium transport</keyword>
<evidence type="ECO:0000256" key="9">
    <source>
        <dbReference type="ARBA" id="ARBA00022840"/>
    </source>
</evidence>
<evidence type="ECO:0000256" key="7">
    <source>
        <dbReference type="ARBA" id="ARBA00022741"/>
    </source>
</evidence>
<dbReference type="EMBL" id="ADBL01001464">
    <property type="status" value="NOT_ANNOTATED_CDS"/>
    <property type="molecule type" value="Genomic_DNA"/>
</dbReference>
<reference evidence="18" key="2">
    <citation type="submission" date="2010-05" db="EMBL/GenBank/DDBJ databases">
        <title>The Genome Sequence of Magnaporthe poae strain ATCC 64411.</title>
        <authorList>
            <consortium name="The Broad Institute Genome Sequencing Platform"/>
            <consortium name="Broad Institute Genome Sequencing Center for Infectious Disease"/>
            <person name="Ma L.-J."/>
            <person name="Dead R."/>
            <person name="Young S."/>
            <person name="Zeng Q."/>
            <person name="Koehrsen M."/>
            <person name="Alvarado L."/>
            <person name="Berlin A."/>
            <person name="Chapman S.B."/>
            <person name="Chen Z."/>
            <person name="Freedman E."/>
            <person name="Gellesch M."/>
            <person name="Goldberg J."/>
            <person name="Griggs A."/>
            <person name="Gujja S."/>
            <person name="Heilman E.R."/>
            <person name="Heiman D."/>
            <person name="Hepburn T."/>
            <person name="Howarth C."/>
            <person name="Jen D."/>
            <person name="Larson L."/>
            <person name="Mehta T."/>
            <person name="Neiman D."/>
            <person name="Pearson M."/>
            <person name="Roberts A."/>
            <person name="Saif S."/>
            <person name="Shea T."/>
            <person name="Shenoy N."/>
            <person name="Sisk P."/>
            <person name="Stolte C."/>
            <person name="Sykes S."/>
            <person name="Walk T."/>
            <person name="White J."/>
            <person name="Yandava C."/>
            <person name="Haas B."/>
            <person name="Nusbaum C."/>
            <person name="Birren B."/>
        </authorList>
    </citation>
    <scope>NUCLEOTIDE SEQUENCE</scope>
    <source>
        <strain evidence="18">ATCC 64411</strain>
    </source>
</reference>
<dbReference type="Gene3D" id="1.20.1110.10">
    <property type="entry name" value="Calcium-transporting ATPase, transmembrane domain"/>
    <property type="match status" value="1"/>
</dbReference>
<keyword evidence="13" id="KW-0406">Ion transport</keyword>
<evidence type="ECO:0000313" key="18">
    <source>
        <dbReference type="EMBL" id="KLU87100.1"/>
    </source>
</evidence>
<dbReference type="EnsemblFungi" id="MAPG_06105T0">
    <property type="protein sequence ID" value="MAPG_06105T0"/>
    <property type="gene ID" value="MAPG_06105"/>
</dbReference>
<dbReference type="InterPro" id="IPR023298">
    <property type="entry name" value="ATPase_P-typ_TM_dom_sf"/>
</dbReference>
<proteinExistence type="predicted"/>
<dbReference type="eggNOG" id="KOG0204">
    <property type="taxonomic scope" value="Eukaryota"/>
</dbReference>
<keyword evidence="5 16" id="KW-0812">Transmembrane</keyword>
<evidence type="ECO:0000256" key="14">
    <source>
        <dbReference type="ARBA" id="ARBA00023136"/>
    </source>
</evidence>
<feature type="transmembrane region" description="Helical" evidence="16">
    <location>
        <begin position="283"/>
        <end position="303"/>
    </location>
</feature>
<comment type="subcellular location">
    <subcellularLocation>
        <location evidence="1">Membrane</location>
        <topology evidence="1">Multi-pass membrane protein</topology>
    </subcellularLocation>
</comment>
<evidence type="ECO:0000256" key="11">
    <source>
        <dbReference type="ARBA" id="ARBA00022967"/>
    </source>
</evidence>
<dbReference type="GO" id="GO:0046872">
    <property type="term" value="F:metal ion binding"/>
    <property type="evidence" value="ECO:0007669"/>
    <property type="project" value="UniProtKB-KW"/>
</dbReference>
<dbReference type="Pfam" id="PF00702">
    <property type="entry name" value="Hydrolase"/>
    <property type="match status" value="1"/>
</dbReference>
<dbReference type="SUPFAM" id="SSF56784">
    <property type="entry name" value="HAD-like"/>
    <property type="match status" value="1"/>
</dbReference>
<dbReference type="Gene3D" id="3.40.50.1000">
    <property type="entry name" value="HAD superfamily/HAD-like"/>
    <property type="match status" value="1"/>
</dbReference>
<reference evidence="19" key="4">
    <citation type="journal article" date="2015" name="G3 (Bethesda)">
        <title>Genome sequences of three phytopathogenic species of the Magnaporthaceae family of fungi.</title>
        <authorList>
            <person name="Okagaki L.H."/>
            <person name="Nunes C.C."/>
            <person name="Sailsbery J."/>
            <person name="Clay B."/>
            <person name="Brown D."/>
            <person name="John T."/>
            <person name="Oh Y."/>
            <person name="Young N."/>
            <person name="Fitzgerald M."/>
            <person name="Haas B.J."/>
            <person name="Zeng Q."/>
            <person name="Young S."/>
            <person name="Adiconis X."/>
            <person name="Fan L."/>
            <person name="Levin J.Z."/>
            <person name="Mitchell T.K."/>
            <person name="Okubara P.A."/>
            <person name="Farman M.L."/>
            <person name="Kohn L.M."/>
            <person name="Birren B."/>
            <person name="Ma L.-J."/>
            <person name="Dean R.A."/>
        </authorList>
    </citation>
    <scope>NUCLEOTIDE SEQUENCE</scope>
    <source>
        <strain evidence="19">ATCC 64411 / 73-15</strain>
    </source>
</reference>
<evidence type="ECO:0000256" key="13">
    <source>
        <dbReference type="ARBA" id="ARBA00023065"/>
    </source>
</evidence>
<evidence type="ECO:0000256" key="5">
    <source>
        <dbReference type="ARBA" id="ARBA00022692"/>
    </source>
</evidence>
<keyword evidence="12 16" id="KW-1133">Transmembrane helix</keyword>
<dbReference type="Proteomes" id="UP000011715">
    <property type="component" value="Unassembled WGS sequence"/>
</dbReference>
<dbReference type="GO" id="GO:0005524">
    <property type="term" value="F:ATP binding"/>
    <property type="evidence" value="ECO:0007669"/>
    <property type="project" value="UniProtKB-KW"/>
</dbReference>
<reference evidence="20" key="1">
    <citation type="submission" date="2010-05" db="EMBL/GenBank/DDBJ databases">
        <title>The genome sequence of Magnaporthe poae strain ATCC 64411.</title>
        <authorList>
            <person name="Ma L.-J."/>
            <person name="Dead R."/>
            <person name="Young S."/>
            <person name="Zeng Q."/>
            <person name="Koehrsen M."/>
            <person name="Alvarado L."/>
            <person name="Berlin A."/>
            <person name="Chapman S.B."/>
            <person name="Chen Z."/>
            <person name="Freedman E."/>
            <person name="Gellesch M."/>
            <person name="Goldberg J."/>
            <person name="Griggs A."/>
            <person name="Gujja S."/>
            <person name="Heilman E.R."/>
            <person name="Heiman D."/>
            <person name="Hepburn T."/>
            <person name="Howarth C."/>
            <person name="Jen D."/>
            <person name="Larson L."/>
            <person name="Mehta T."/>
            <person name="Neiman D."/>
            <person name="Pearson M."/>
            <person name="Roberts A."/>
            <person name="Saif S."/>
            <person name="Shea T."/>
            <person name="Shenoy N."/>
            <person name="Sisk P."/>
            <person name="Stolte C."/>
            <person name="Sykes S."/>
            <person name="Walk T."/>
            <person name="White J."/>
            <person name="Yandava C."/>
            <person name="Haas B."/>
            <person name="Nusbaum C."/>
            <person name="Birren B."/>
        </authorList>
    </citation>
    <scope>NUCLEOTIDE SEQUENCE [LARGE SCALE GENOMIC DNA]</scope>
    <source>
        <strain evidence="20">ATCC 64411 / 73-15</strain>
    </source>
</reference>
<dbReference type="PRINTS" id="PR00119">
    <property type="entry name" value="CATATPASE"/>
</dbReference>
<evidence type="ECO:0000256" key="15">
    <source>
        <dbReference type="ARBA" id="ARBA00048694"/>
    </source>
</evidence>
<evidence type="ECO:0000256" key="10">
    <source>
        <dbReference type="ARBA" id="ARBA00022842"/>
    </source>
</evidence>
<organism evidence="19 20">
    <name type="scientific">Magnaporthiopsis poae (strain ATCC 64411 / 73-15)</name>
    <name type="common">Kentucky bluegrass fungus</name>
    <name type="synonym">Magnaporthe poae</name>
    <dbReference type="NCBI Taxonomy" id="644358"/>
    <lineage>
        <taxon>Eukaryota</taxon>
        <taxon>Fungi</taxon>
        <taxon>Dikarya</taxon>
        <taxon>Ascomycota</taxon>
        <taxon>Pezizomycotina</taxon>
        <taxon>Sordariomycetes</taxon>
        <taxon>Sordariomycetidae</taxon>
        <taxon>Magnaporthales</taxon>
        <taxon>Magnaporthaceae</taxon>
        <taxon>Magnaporthiopsis</taxon>
    </lineage>
</organism>
<feature type="transmembrane region" description="Helical" evidence="16">
    <location>
        <begin position="243"/>
        <end position="263"/>
    </location>
</feature>
<keyword evidence="7" id="KW-0547">Nucleotide-binding</keyword>
<dbReference type="GO" id="GO:0005388">
    <property type="term" value="F:P-type calcium transporter activity"/>
    <property type="evidence" value="ECO:0007669"/>
    <property type="project" value="UniProtKB-EC"/>
</dbReference>
<gene>
    <name evidence="18" type="ORF">MAPG_06105</name>
</gene>
<dbReference type="GO" id="GO:0006874">
    <property type="term" value="P:intracellular calcium ion homeostasis"/>
    <property type="evidence" value="ECO:0007669"/>
    <property type="project" value="TreeGrafter"/>
</dbReference>
<evidence type="ECO:0000256" key="4">
    <source>
        <dbReference type="ARBA" id="ARBA00022568"/>
    </source>
</evidence>
<keyword evidence="11" id="KW-1278">Translocase</keyword>
<protein>
    <recommendedName>
        <fullName evidence="2">P-type Ca(2+) transporter</fullName>
        <ecNumber evidence="2">7.2.2.10</ecNumber>
    </recommendedName>
</protein>
<dbReference type="InterPro" id="IPR001757">
    <property type="entry name" value="P_typ_ATPase"/>
</dbReference>
<keyword evidence="6" id="KW-0479">Metal-binding</keyword>
<dbReference type="OMA" id="HITIFEH"/>
<keyword evidence="14 16" id="KW-0472">Membrane</keyword>
<dbReference type="InterPro" id="IPR006068">
    <property type="entry name" value="ATPase_P-typ_cation-transptr_C"/>
</dbReference>
<feature type="transmembrane region" description="Helical" evidence="16">
    <location>
        <begin position="315"/>
        <end position="334"/>
    </location>
</feature>
<feature type="domain" description="Cation-transporting P-type ATPase C-terminal" evidence="17">
    <location>
        <begin position="161"/>
        <end position="336"/>
    </location>
</feature>
<evidence type="ECO:0000256" key="2">
    <source>
        <dbReference type="ARBA" id="ARBA00012790"/>
    </source>
</evidence>
<reference evidence="19" key="5">
    <citation type="submission" date="2015-06" db="UniProtKB">
        <authorList>
            <consortium name="EnsemblFungi"/>
        </authorList>
    </citation>
    <scope>IDENTIFICATION</scope>
    <source>
        <strain evidence="19">ATCC 64411</strain>
    </source>
</reference>
<reference evidence="18" key="3">
    <citation type="submission" date="2011-03" db="EMBL/GenBank/DDBJ databases">
        <title>Annotation of Magnaporthe poae ATCC 64411.</title>
        <authorList>
            <person name="Ma L.-J."/>
            <person name="Dead R."/>
            <person name="Young S.K."/>
            <person name="Zeng Q."/>
            <person name="Gargeya S."/>
            <person name="Fitzgerald M."/>
            <person name="Haas B."/>
            <person name="Abouelleil A."/>
            <person name="Alvarado L."/>
            <person name="Arachchi H.M."/>
            <person name="Berlin A."/>
            <person name="Brown A."/>
            <person name="Chapman S.B."/>
            <person name="Chen Z."/>
            <person name="Dunbar C."/>
            <person name="Freedman E."/>
            <person name="Gearin G."/>
            <person name="Gellesch M."/>
            <person name="Goldberg J."/>
            <person name="Griggs A."/>
            <person name="Gujja S."/>
            <person name="Heiman D."/>
            <person name="Howarth C."/>
            <person name="Larson L."/>
            <person name="Lui A."/>
            <person name="MacDonald P.J.P."/>
            <person name="Mehta T."/>
            <person name="Montmayeur A."/>
            <person name="Murphy C."/>
            <person name="Neiman D."/>
            <person name="Pearson M."/>
            <person name="Priest M."/>
            <person name="Roberts A."/>
            <person name="Saif S."/>
            <person name="Shea T."/>
            <person name="Shenoy N."/>
            <person name="Sisk P."/>
            <person name="Stolte C."/>
            <person name="Sykes S."/>
            <person name="Yandava C."/>
            <person name="Wortman J."/>
            <person name="Nusbaum C."/>
            <person name="Birren B."/>
        </authorList>
    </citation>
    <scope>NUCLEOTIDE SEQUENCE</scope>
    <source>
        <strain evidence="18">ATCC 64411</strain>
    </source>
</reference>
<dbReference type="FunFam" id="1.20.1110.10:FF:000039">
    <property type="entry name" value="Calcium-transporting ATPase"/>
    <property type="match status" value="1"/>
</dbReference>
<evidence type="ECO:0000256" key="12">
    <source>
        <dbReference type="ARBA" id="ARBA00022989"/>
    </source>
</evidence>
<dbReference type="OrthoDB" id="3352408at2759"/>
<evidence type="ECO:0000313" key="19">
    <source>
        <dbReference type="EnsemblFungi" id="MAPG_06105T0"/>
    </source>
</evidence>
<feature type="transmembrane region" description="Helical" evidence="16">
    <location>
        <begin position="213"/>
        <end position="231"/>
    </location>
</feature>
<dbReference type="EC" id="7.2.2.10" evidence="2"/>
<name>A0A0C4E156_MAGP6</name>
<dbReference type="GO" id="GO:0016887">
    <property type="term" value="F:ATP hydrolysis activity"/>
    <property type="evidence" value="ECO:0007669"/>
    <property type="project" value="InterPro"/>
</dbReference>
<dbReference type="Pfam" id="PF00689">
    <property type="entry name" value="Cation_ATPase_C"/>
    <property type="match status" value="1"/>
</dbReference>
<dbReference type="GO" id="GO:0005886">
    <property type="term" value="C:plasma membrane"/>
    <property type="evidence" value="ECO:0007669"/>
    <property type="project" value="TreeGrafter"/>
</dbReference>
<keyword evidence="3" id="KW-0813">Transport</keyword>
<sequence length="389" mass="41625">MVTGDNAVTAKAIATECGIYTDGVVMEGPAFRALSDADMTAVVPRLQVLARSSPEDKRVLVRKLKALGETVAVTGDGTNDAPALKAADVGFSMGISGTEVAKEASQIVLMDDNFSSIIVALKWGRAVNDSVQKFLQFQITVSVTAVILAFVSAVSHPQMKSVLTAVQLLWVNLFMDTFAGIVLATDAPTDKILDRPPQGKAAPLITTNMWKMIVGQSAFQLAVTLTLYFAGPRILGLDPSDRGQMLQLSTMVFNTFVWMQIFNELNCRRLDNGLNMFEGLHRNPYFICINLFMVGCQVAIVFVGGPVFSVTPISAAQWAVCVGLPLLSLPWAVAVRSFPDAWFESAVAVVAAPFVLVHAGLARAFAPLVRLASRKGGKADGADAEKGRS</sequence>
<dbReference type="SUPFAM" id="SSF81665">
    <property type="entry name" value="Calcium ATPase, transmembrane domain M"/>
    <property type="match status" value="1"/>
</dbReference>
<dbReference type="NCBIfam" id="TIGR01494">
    <property type="entry name" value="ATPase_P-type"/>
    <property type="match status" value="1"/>
</dbReference>
<comment type="catalytic activity">
    <reaction evidence="15">
        <text>Ca(2+)(in) + ATP + H2O = Ca(2+)(out) + ADP + phosphate + H(+)</text>
        <dbReference type="Rhea" id="RHEA:18105"/>
        <dbReference type="ChEBI" id="CHEBI:15377"/>
        <dbReference type="ChEBI" id="CHEBI:15378"/>
        <dbReference type="ChEBI" id="CHEBI:29108"/>
        <dbReference type="ChEBI" id="CHEBI:30616"/>
        <dbReference type="ChEBI" id="CHEBI:43474"/>
        <dbReference type="ChEBI" id="CHEBI:456216"/>
        <dbReference type="EC" id="7.2.2.10"/>
    </reaction>
</comment>
<dbReference type="InterPro" id="IPR036412">
    <property type="entry name" value="HAD-like_sf"/>
</dbReference>
<feature type="transmembrane region" description="Helical" evidence="16">
    <location>
        <begin position="135"/>
        <end position="155"/>
    </location>
</feature>
<dbReference type="InterPro" id="IPR023214">
    <property type="entry name" value="HAD_sf"/>
</dbReference>
<dbReference type="PRINTS" id="PR00120">
    <property type="entry name" value="HATPASE"/>
</dbReference>
<evidence type="ECO:0000256" key="8">
    <source>
        <dbReference type="ARBA" id="ARBA00022837"/>
    </source>
</evidence>
<dbReference type="STRING" id="644358.A0A0C4E156"/>
<evidence type="ECO:0000256" key="1">
    <source>
        <dbReference type="ARBA" id="ARBA00004141"/>
    </source>
</evidence>
<keyword evidence="9" id="KW-0067">ATP-binding</keyword>
<dbReference type="PANTHER" id="PTHR24093:SF346">
    <property type="entry name" value="CALCIUM-TRANSPORTING ATPASE"/>
    <property type="match status" value="1"/>
</dbReference>
<feature type="transmembrane region" description="Helical" evidence="16">
    <location>
        <begin position="162"/>
        <end position="184"/>
    </location>
</feature>
<feature type="transmembrane region" description="Helical" evidence="16">
    <location>
        <begin position="346"/>
        <end position="366"/>
    </location>
</feature>
<dbReference type="VEuPathDB" id="FungiDB:MAPG_06105"/>
<evidence type="ECO:0000256" key="3">
    <source>
        <dbReference type="ARBA" id="ARBA00022448"/>
    </source>
</evidence>
<keyword evidence="20" id="KW-1185">Reference proteome</keyword>
<accession>A0A0C4E156</accession>